<dbReference type="SUPFAM" id="SSF56954">
    <property type="entry name" value="Outer membrane efflux proteins (OEP)"/>
    <property type="match status" value="1"/>
</dbReference>
<organism evidence="10 11">
    <name type="scientific">Pseudomonas jessenii</name>
    <dbReference type="NCBI Taxonomy" id="77298"/>
    <lineage>
        <taxon>Bacteria</taxon>
        <taxon>Pseudomonadati</taxon>
        <taxon>Pseudomonadota</taxon>
        <taxon>Gammaproteobacteria</taxon>
        <taxon>Pseudomonadales</taxon>
        <taxon>Pseudomonadaceae</taxon>
        <taxon>Pseudomonas</taxon>
    </lineage>
</organism>
<dbReference type="Pfam" id="PF02321">
    <property type="entry name" value="OEP"/>
    <property type="match status" value="2"/>
</dbReference>
<keyword evidence="8 9" id="KW-0449">Lipoprotein</keyword>
<evidence type="ECO:0000313" key="11">
    <source>
        <dbReference type="Proteomes" id="UP000198542"/>
    </source>
</evidence>
<dbReference type="Gene3D" id="1.20.1600.10">
    <property type="entry name" value="Outer membrane efflux proteins (OEP)"/>
    <property type="match status" value="1"/>
</dbReference>
<keyword evidence="4 9" id="KW-0812">Transmembrane</keyword>
<dbReference type="PANTHER" id="PTHR30203">
    <property type="entry name" value="OUTER MEMBRANE CATION EFFLUX PROTEIN"/>
    <property type="match status" value="1"/>
</dbReference>
<evidence type="ECO:0000313" key="10">
    <source>
        <dbReference type="EMBL" id="SEC12678.1"/>
    </source>
</evidence>
<dbReference type="RefSeq" id="WP_090454609.1">
    <property type="nucleotide sequence ID" value="NZ_FNTC01000002.1"/>
</dbReference>
<evidence type="ECO:0000256" key="5">
    <source>
        <dbReference type="ARBA" id="ARBA00023136"/>
    </source>
</evidence>
<evidence type="ECO:0000256" key="8">
    <source>
        <dbReference type="ARBA" id="ARBA00023288"/>
    </source>
</evidence>
<dbReference type="EMBL" id="FNTC01000002">
    <property type="protein sequence ID" value="SEC12678.1"/>
    <property type="molecule type" value="Genomic_DNA"/>
</dbReference>
<evidence type="ECO:0000256" key="4">
    <source>
        <dbReference type="ARBA" id="ARBA00022692"/>
    </source>
</evidence>
<dbReference type="GO" id="GO:0009279">
    <property type="term" value="C:cell outer membrane"/>
    <property type="evidence" value="ECO:0007669"/>
    <property type="project" value="UniProtKB-SubCell"/>
</dbReference>
<dbReference type="PANTHER" id="PTHR30203:SF32">
    <property type="entry name" value="CATION EFFLUX SYSTEM PROTEIN CUSC"/>
    <property type="match status" value="1"/>
</dbReference>
<accession>A0A231GPP0</accession>
<name>A0A231GPP0_PSEJE</name>
<dbReference type="GO" id="GO:0015562">
    <property type="term" value="F:efflux transmembrane transporter activity"/>
    <property type="evidence" value="ECO:0007669"/>
    <property type="project" value="InterPro"/>
</dbReference>
<comment type="subcellular location">
    <subcellularLocation>
        <location evidence="1 9">Cell outer membrane</location>
        <topology evidence="1 9">Lipid-anchor</topology>
    </subcellularLocation>
</comment>
<dbReference type="PROSITE" id="PS51257">
    <property type="entry name" value="PROKAR_LIPOPROTEIN"/>
    <property type="match status" value="1"/>
</dbReference>
<evidence type="ECO:0000256" key="6">
    <source>
        <dbReference type="ARBA" id="ARBA00023139"/>
    </source>
</evidence>
<dbReference type="NCBIfam" id="TIGR01845">
    <property type="entry name" value="outer_NodT"/>
    <property type="match status" value="1"/>
</dbReference>
<sequence length="469" mass="51325">MRISAFSTLVIAMLLGGCSLAPTYERPVAPVADNWAGESTKQGSPINQLVWQTFIIDPDLRRLVVIALDNNRSLRQTLLDIEQARAQYRIQRADRVPGLNANAAGNRQRLPADLANNGRPGVTSDYQVGLSLPEYELDLFGRVKSLSDSALQEYLATEEAARAAQIALIAEVSQAYLVHDGAQRRLDLTQQTLISREYSFALISQRRSNGTATALDYQEALGLVEQSRAEQESNRRQKQQAFNALVLLLGTKDAAKSIPDWLQKEPMLVQDIAPDTTSALIERRPDILAAEHRLQARNADIGAARAAFFPRISLTGSFGTSSAQMSGLFDGGSRSWSFVPNLSLPLFDAGRNNAGLSLAEARKDSAVAAYEGTIQTAFREVADALAATDTLRREEAARRALANTSSETLKLAKARYEGGIDSHLRYLDAQRTSFVNETAFIEVSTQRQIALVDLFRSLGGGWSSQVEAR</sequence>
<keyword evidence="7" id="KW-0998">Cell outer membrane</keyword>
<feature type="chain" id="PRO_5011804872" evidence="9">
    <location>
        <begin position="22"/>
        <end position="469"/>
    </location>
</feature>
<evidence type="ECO:0000256" key="9">
    <source>
        <dbReference type="RuleBase" id="RU362097"/>
    </source>
</evidence>
<keyword evidence="5 9" id="KW-0472">Membrane</keyword>
<dbReference type="InterPro" id="IPR010131">
    <property type="entry name" value="MdtP/NodT-like"/>
</dbReference>
<reference evidence="11" key="1">
    <citation type="submission" date="2016-10" db="EMBL/GenBank/DDBJ databases">
        <authorList>
            <person name="Varghese N."/>
            <person name="Submissions S."/>
        </authorList>
    </citation>
    <scope>NUCLEOTIDE SEQUENCE [LARGE SCALE GENOMIC DNA]</scope>
    <source>
        <strain evidence="11">BS3660</strain>
    </source>
</reference>
<keyword evidence="9" id="KW-0732">Signal</keyword>
<evidence type="ECO:0000256" key="1">
    <source>
        <dbReference type="ARBA" id="ARBA00004459"/>
    </source>
</evidence>
<comment type="similarity">
    <text evidence="2 9">Belongs to the outer membrane factor (OMF) (TC 1.B.17) family.</text>
</comment>
<keyword evidence="11" id="KW-1185">Reference proteome</keyword>
<keyword evidence="6 9" id="KW-0564">Palmitate</keyword>
<dbReference type="AlphaFoldDB" id="A0A231GPP0"/>
<protein>
    <submittedName>
        <fullName evidence="10">Outer membrane protein, multidrug efflux system</fullName>
    </submittedName>
</protein>
<evidence type="ECO:0000256" key="7">
    <source>
        <dbReference type="ARBA" id="ARBA00023237"/>
    </source>
</evidence>
<keyword evidence="3 9" id="KW-1134">Transmembrane beta strand</keyword>
<feature type="signal peptide" evidence="9">
    <location>
        <begin position="1"/>
        <end position="21"/>
    </location>
</feature>
<dbReference type="Gene3D" id="2.20.200.10">
    <property type="entry name" value="Outer membrane efflux proteins (OEP)"/>
    <property type="match status" value="1"/>
</dbReference>
<dbReference type="InterPro" id="IPR003423">
    <property type="entry name" value="OMP_efflux"/>
</dbReference>
<proteinExistence type="inferred from homology"/>
<dbReference type="Proteomes" id="UP000198542">
    <property type="component" value="Unassembled WGS sequence"/>
</dbReference>
<evidence type="ECO:0000256" key="2">
    <source>
        <dbReference type="ARBA" id="ARBA00007613"/>
    </source>
</evidence>
<gene>
    <name evidence="10" type="ORF">SAMN04490187_3269</name>
</gene>
<evidence type="ECO:0000256" key="3">
    <source>
        <dbReference type="ARBA" id="ARBA00022452"/>
    </source>
</evidence>